<comment type="subcellular location">
    <subcellularLocation>
        <location evidence="1">Golgi apparatus membrane</location>
        <topology evidence="1">Single-pass membrane protein</topology>
    </subcellularLocation>
</comment>
<keyword evidence="4" id="KW-0333">Golgi apparatus</keyword>
<evidence type="ECO:0000256" key="6">
    <source>
        <dbReference type="ARBA" id="ARBA00023180"/>
    </source>
</evidence>
<keyword evidence="3 9" id="KW-1133">Transmembrane helix</keyword>
<evidence type="ECO:0000256" key="2">
    <source>
        <dbReference type="ARBA" id="ARBA00022692"/>
    </source>
</evidence>
<keyword evidence="6" id="KW-0325">Glycoprotein</keyword>
<dbReference type="InterPro" id="IPR019352">
    <property type="entry name" value="SPRING1"/>
</dbReference>
<dbReference type="EMBL" id="CABPRJ010001004">
    <property type="protein sequence ID" value="VVC34649.1"/>
    <property type="molecule type" value="Genomic_DNA"/>
</dbReference>
<evidence type="ECO:0000256" key="9">
    <source>
        <dbReference type="SAM" id="Phobius"/>
    </source>
</evidence>
<dbReference type="Pfam" id="PF10218">
    <property type="entry name" value="SPRING1"/>
    <property type="match status" value="1"/>
</dbReference>
<dbReference type="AlphaFoldDB" id="A0A5E4MR02"/>
<sequence length="193" mass="22291">MWRAFLFSFIRRKIVLWVIFGCSLMYCIVSFLLIPPRRSDIWRVSKKLDHSSFVWISAEGEWNSSIPQSCRNTIQGKEYIADDRGYICQRSNLLANNCCGITENRYICDTCNVDGCCVLYEHCVSCCLDPNKRKLLQTVLGKASETFRVLFSVINNQFELCLAKCRTSSQSVQHENTYLKPNKHCYTTADKVP</sequence>
<evidence type="ECO:0000313" key="11">
    <source>
        <dbReference type="Proteomes" id="UP000325440"/>
    </source>
</evidence>
<keyword evidence="5 9" id="KW-0472">Membrane</keyword>
<evidence type="ECO:0000256" key="3">
    <source>
        <dbReference type="ARBA" id="ARBA00022989"/>
    </source>
</evidence>
<comment type="similarity">
    <text evidence="7">Belongs to the SPRING family.</text>
</comment>
<name>A0A5E4MR02_9HEMI</name>
<evidence type="ECO:0000256" key="7">
    <source>
        <dbReference type="ARBA" id="ARBA00023461"/>
    </source>
</evidence>
<accession>A0A5E4MR02</accession>
<dbReference type="PANTHER" id="PTHR13481:SF0">
    <property type="entry name" value="SREBP REGULATING GENE PROTEIN"/>
    <property type="match status" value="1"/>
</dbReference>
<proteinExistence type="inferred from homology"/>
<evidence type="ECO:0000313" key="10">
    <source>
        <dbReference type="EMBL" id="VVC34649.1"/>
    </source>
</evidence>
<evidence type="ECO:0000256" key="8">
    <source>
        <dbReference type="ARBA" id="ARBA00023485"/>
    </source>
</evidence>
<dbReference type="GO" id="GO:0000139">
    <property type="term" value="C:Golgi membrane"/>
    <property type="evidence" value="ECO:0007669"/>
    <property type="project" value="UniProtKB-SubCell"/>
</dbReference>
<protein>
    <recommendedName>
        <fullName evidence="8">SREBP regulating gene protein</fullName>
    </recommendedName>
</protein>
<organism evidence="10 11">
    <name type="scientific">Cinara cedri</name>
    <dbReference type="NCBI Taxonomy" id="506608"/>
    <lineage>
        <taxon>Eukaryota</taxon>
        <taxon>Metazoa</taxon>
        <taxon>Ecdysozoa</taxon>
        <taxon>Arthropoda</taxon>
        <taxon>Hexapoda</taxon>
        <taxon>Insecta</taxon>
        <taxon>Pterygota</taxon>
        <taxon>Neoptera</taxon>
        <taxon>Paraneoptera</taxon>
        <taxon>Hemiptera</taxon>
        <taxon>Sternorrhyncha</taxon>
        <taxon>Aphidomorpha</taxon>
        <taxon>Aphidoidea</taxon>
        <taxon>Aphididae</taxon>
        <taxon>Lachninae</taxon>
        <taxon>Cinara</taxon>
    </lineage>
</organism>
<keyword evidence="2 9" id="KW-0812">Transmembrane</keyword>
<gene>
    <name evidence="10" type="ORF">CINCED_3A011227</name>
</gene>
<dbReference type="OrthoDB" id="70142at2759"/>
<dbReference type="Proteomes" id="UP000325440">
    <property type="component" value="Unassembled WGS sequence"/>
</dbReference>
<evidence type="ECO:0000256" key="1">
    <source>
        <dbReference type="ARBA" id="ARBA00004194"/>
    </source>
</evidence>
<keyword evidence="11" id="KW-1185">Reference proteome</keyword>
<reference evidence="10 11" key="1">
    <citation type="submission" date="2019-08" db="EMBL/GenBank/DDBJ databases">
        <authorList>
            <person name="Alioto T."/>
            <person name="Alioto T."/>
            <person name="Gomez Garrido J."/>
        </authorList>
    </citation>
    <scope>NUCLEOTIDE SEQUENCE [LARGE SCALE GENOMIC DNA]</scope>
</reference>
<evidence type="ECO:0000256" key="5">
    <source>
        <dbReference type="ARBA" id="ARBA00023136"/>
    </source>
</evidence>
<evidence type="ECO:0000256" key="4">
    <source>
        <dbReference type="ARBA" id="ARBA00023034"/>
    </source>
</evidence>
<dbReference type="GO" id="GO:2000640">
    <property type="term" value="P:positive regulation of SREBP signaling pathway"/>
    <property type="evidence" value="ECO:0007669"/>
    <property type="project" value="InterPro"/>
</dbReference>
<dbReference type="PANTHER" id="PTHR13481">
    <property type="entry name" value="SREBP REGULATING GENE PROTEIN"/>
    <property type="match status" value="1"/>
</dbReference>
<feature type="transmembrane region" description="Helical" evidence="9">
    <location>
        <begin position="14"/>
        <end position="34"/>
    </location>
</feature>